<sequence length="213" mass="23954">MQLRLVWHMQKIVSSNEKKEVEASTDSFELLPPQERTIEPQLPDPKATPYEVREYLTQLLRYKGLSQDQAQTIAAKWTFGSGKELRLYPFEMYRQVFGPNQEEVWSVYMAVKPAFYRKDREREPDTSFKSALLVLFIAILGGGLTLMMSAFSRGKGGQAFAGLGLLFVGFLGTLTFLVELGSDKDPERKAEKELQDQWQSKSGEPGTGGSGTS</sequence>
<gene>
    <name evidence="3" type="ORF">LTR09_007577</name>
</gene>
<evidence type="ECO:0000256" key="1">
    <source>
        <dbReference type="SAM" id="MobiDB-lite"/>
    </source>
</evidence>
<keyword evidence="2" id="KW-0812">Transmembrane</keyword>
<organism evidence="3 4">
    <name type="scientific">Extremus antarcticus</name>
    <dbReference type="NCBI Taxonomy" id="702011"/>
    <lineage>
        <taxon>Eukaryota</taxon>
        <taxon>Fungi</taxon>
        <taxon>Dikarya</taxon>
        <taxon>Ascomycota</taxon>
        <taxon>Pezizomycotina</taxon>
        <taxon>Dothideomycetes</taxon>
        <taxon>Dothideomycetidae</taxon>
        <taxon>Mycosphaerellales</taxon>
        <taxon>Extremaceae</taxon>
        <taxon>Extremus</taxon>
    </lineage>
</organism>
<comment type="caution">
    <text evidence="3">The sequence shown here is derived from an EMBL/GenBank/DDBJ whole genome shotgun (WGS) entry which is preliminary data.</text>
</comment>
<proteinExistence type="predicted"/>
<dbReference type="Proteomes" id="UP001271007">
    <property type="component" value="Unassembled WGS sequence"/>
</dbReference>
<protein>
    <submittedName>
        <fullName evidence="3">Uncharacterized protein</fullName>
    </submittedName>
</protein>
<reference evidence="3" key="1">
    <citation type="submission" date="2023-04" db="EMBL/GenBank/DDBJ databases">
        <title>Black Yeasts Isolated from many extreme environments.</title>
        <authorList>
            <person name="Coleine C."/>
            <person name="Stajich J.E."/>
            <person name="Selbmann L."/>
        </authorList>
    </citation>
    <scope>NUCLEOTIDE SEQUENCE</scope>
    <source>
        <strain evidence="3">CCFEE 5312</strain>
    </source>
</reference>
<keyword evidence="2" id="KW-0472">Membrane</keyword>
<evidence type="ECO:0000313" key="3">
    <source>
        <dbReference type="EMBL" id="KAK3051181.1"/>
    </source>
</evidence>
<dbReference type="AlphaFoldDB" id="A0AAJ0DIR5"/>
<feature type="transmembrane region" description="Helical" evidence="2">
    <location>
        <begin position="157"/>
        <end position="178"/>
    </location>
</feature>
<accession>A0AAJ0DIR5</accession>
<feature type="region of interest" description="Disordered" evidence="1">
    <location>
        <begin position="23"/>
        <end position="44"/>
    </location>
</feature>
<feature type="transmembrane region" description="Helical" evidence="2">
    <location>
        <begin position="130"/>
        <end position="151"/>
    </location>
</feature>
<evidence type="ECO:0000256" key="2">
    <source>
        <dbReference type="SAM" id="Phobius"/>
    </source>
</evidence>
<dbReference type="EMBL" id="JAWDJX010000027">
    <property type="protein sequence ID" value="KAK3051181.1"/>
    <property type="molecule type" value="Genomic_DNA"/>
</dbReference>
<keyword evidence="4" id="KW-1185">Reference proteome</keyword>
<evidence type="ECO:0000313" key="4">
    <source>
        <dbReference type="Proteomes" id="UP001271007"/>
    </source>
</evidence>
<feature type="region of interest" description="Disordered" evidence="1">
    <location>
        <begin position="185"/>
        <end position="213"/>
    </location>
</feature>
<feature type="compositionally biased region" description="Basic and acidic residues" evidence="1">
    <location>
        <begin position="185"/>
        <end position="195"/>
    </location>
</feature>
<name>A0AAJ0DIR5_9PEZI</name>
<keyword evidence="2" id="KW-1133">Transmembrane helix</keyword>